<organism evidence="11 12">
    <name type="scientific">Anaerobaca lacustris</name>
    <dbReference type="NCBI Taxonomy" id="3044600"/>
    <lineage>
        <taxon>Bacteria</taxon>
        <taxon>Pseudomonadati</taxon>
        <taxon>Planctomycetota</taxon>
        <taxon>Phycisphaerae</taxon>
        <taxon>Sedimentisphaerales</taxon>
        <taxon>Anaerobacaceae</taxon>
        <taxon>Anaerobaca</taxon>
    </lineage>
</organism>
<dbReference type="InterPro" id="IPR006638">
    <property type="entry name" value="Elp3/MiaA/NifB-like_rSAM"/>
</dbReference>
<dbReference type="FunFam" id="3.20.20.70:FF:000188">
    <property type="entry name" value="Mycofactocin radical SAM maturase MftC"/>
    <property type="match status" value="1"/>
</dbReference>
<dbReference type="CDD" id="cd21123">
    <property type="entry name" value="SPASM_MftC-like"/>
    <property type="match status" value="1"/>
</dbReference>
<dbReference type="SUPFAM" id="SSF102114">
    <property type="entry name" value="Radical SAM enzymes"/>
    <property type="match status" value="1"/>
</dbReference>
<dbReference type="SMART" id="SM00729">
    <property type="entry name" value="Elp3"/>
    <property type="match status" value="1"/>
</dbReference>
<evidence type="ECO:0000256" key="6">
    <source>
        <dbReference type="ARBA" id="ARBA00023014"/>
    </source>
</evidence>
<dbReference type="RefSeq" id="WP_349246080.1">
    <property type="nucleotide sequence ID" value="NZ_JASCXX010000023.1"/>
</dbReference>
<evidence type="ECO:0000256" key="9">
    <source>
        <dbReference type="ARBA" id="ARBA00073867"/>
    </source>
</evidence>
<evidence type="ECO:0000259" key="10">
    <source>
        <dbReference type="PROSITE" id="PS51918"/>
    </source>
</evidence>
<evidence type="ECO:0000256" key="1">
    <source>
        <dbReference type="ARBA" id="ARBA00001966"/>
    </source>
</evidence>
<dbReference type="Gene3D" id="3.20.20.70">
    <property type="entry name" value="Aldolase class I"/>
    <property type="match status" value="1"/>
</dbReference>
<dbReference type="SFLD" id="SFLDG01386">
    <property type="entry name" value="main_SPASM_domain-containing"/>
    <property type="match status" value="1"/>
</dbReference>
<dbReference type="Pfam" id="PF04055">
    <property type="entry name" value="Radical_SAM"/>
    <property type="match status" value="1"/>
</dbReference>
<dbReference type="Proteomes" id="UP001431776">
    <property type="component" value="Unassembled WGS sequence"/>
</dbReference>
<evidence type="ECO:0000256" key="8">
    <source>
        <dbReference type="ARBA" id="ARBA00056787"/>
    </source>
</evidence>
<reference evidence="11" key="1">
    <citation type="submission" date="2023-05" db="EMBL/GenBank/DDBJ databases">
        <title>Anaerotaeda fermentans gen. nov., sp. nov., a novel anaerobic planctomycete of the new family within the order Sedimentisphaerales isolated from Taman Peninsula, Russia.</title>
        <authorList>
            <person name="Khomyakova M.A."/>
            <person name="Merkel A.Y."/>
            <person name="Slobodkin A.I."/>
        </authorList>
    </citation>
    <scope>NUCLEOTIDE SEQUENCE</scope>
    <source>
        <strain evidence="11">M17dextr</strain>
    </source>
</reference>
<evidence type="ECO:0000256" key="7">
    <source>
        <dbReference type="ARBA" id="ARBA00023462"/>
    </source>
</evidence>
<proteinExistence type="inferred from homology"/>
<keyword evidence="12" id="KW-1185">Reference proteome</keyword>
<dbReference type="EMBL" id="JASCXX010000023">
    <property type="protein sequence ID" value="MDI6450669.1"/>
    <property type="molecule type" value="Genomic_DNA"/>
</dbReference>
<dbReference type="InterPro" id="IPR017200">
    <property type="entry name" value="PqqE-like"/>
</dbReference>
<feature type="domain" description="Radical SAM core" evidence="10">
    <location>
        <begin position="38"/>
        <end position="254"/>
    </location>
</feature>
<evidence type="ECO:0000256" key="2">
    <source>
        <dbReference type="ARBA" id="ARBA00022485"/>
    </source>
</evidence>
<evidence type="ECO:0000256" key="5">
    <source>
        <dbReference type="ARBA" id="ARBA00023004"/>
    </source>
</evidence>
<keyword evidence="6" id="KW-0411">Iron-sulfur</keyword>
<keyword evidence="2" id="KW-0004">4Fe-4S</keyword>
<evidence type="ECO:0000313" key="11">
    <source>
        <dbReference type="EMBL" id="MDI6450669.1"/>
    </source>
</evidence>
<dbReference type="CDD" id="cd01335">
    <property type="entry name" value="Radical_SAM"/>
    <property type="match status" value="1"/>
</dbReference>
<gene>
    <name evidence="11" type="ORF">QJ522_16545</name>
</gene>
<accession>A0AAW6U4S1</accession>
<name>A0AAW6U4S1_9BACT</name>
<dbReference type="SFLD" id="SFLDG01385">
    <property type="entry name" value="heme_carboxy_lyase_like"/>
    <property type="match status" value="1"/>
</dbReference>
<dbReference type="GO" id="GO:0006783">
    <property type="term" value="P:heme biosynthetic process"/>
    <property type="evidence" value="ECO:0007669"/>
    <property type="project" value="TreeGrafter"/>
</dbReference>
<keyword evidence="5" id="KW-0408">Iron</keyword>
<dbReference type="PIRSF" id="PIRSF037420">
    <property type="entry name" value="PQQ_syn_pqqE"/>
    <property type="match status" value="1"/>
</dbReference>
<dbReference type="PROSITE" id="PS51918">
    <property type="entry name" value="RADICAL_SAM"/>
    <property type="match status" value="1"/>
</dbReference>
<dbReference type="GO" id="GO:0051539">
    <property type="term" value="F:4 iron, 4 sulfur cluster binding"/>
    <property type="evidence" value="ECO:0007669"/>
    <property type="project" value="UniProtKB-KW"/>
</dbReference>
<comment type="function">
    <text evidence="8">Involved in heme d1 biosynthesis. Radical SAM enzyme that catalyzes the removal of two propionate side chains from the intermediate 12,18-didecarboxysiroheme (DDSH) and may introduce the keto functions on rings A and B, yielding the heme d1 precursor dihydro-heme d1.</text>
</comment>
<dbReference type="SFLD" id="SFLDG01067">
    <property type="entry name" value="SPASM/twitch_domain_containing"/>
    <property type="match status" value="1"/>
</dbReference>
<dbReference type="AlphaFoldDB" id="A0AAW6U4S1"/>
<keyword evidence="3" id="KW-0949">S-adenosyl-L-methionine</keyword>
<keyword evidence="4" id="KW-0479">Metal-binding</keyword>
<dbReference type="GO" id="GO:0046872">
    <property type="term" value="F:metal ion binding"/>
    <property type="evidence" value="ECO:0007669"/>
    <property type="project" value="UniProtKB-KW"/>
</dbReference>
<comment type="caution">
    <text evidence="11">The sequence shown here is derived from an EMBL/GenBank/DDBJ whole genome shotgun (WGS) entry which is preliminary data.</text>
</comment>
<evidence type="ECO:0000256" key="4">
    <source>
        <dbReference type="ARBA" id="ARBA00022723"/>
    </source>
</evidence>
<dbReference type="InterPro" id="IPR034480">
    <property type="entry name" value="Heme_synthase-like"/>
</dbReference>
<dbReference type="InterPro" id="IPR013785">
    <property type="entry name" value="Aldolase_TIM"/>
</dbReference>
<evidence type="ECO:0000313" key="12">
    <source>
        <dbReference type="Proteomes" id="UP001431776"/>
    </source>
</evidence>
<comment type="cofactor">
    <cofactor evidence="1">
        <name>[4Fe-4S] cluster</name>
        <dbReference type="ChEBI" id="CHEBI:49883"/>
    </cofactor>
</comment>
<dbReference type="PANTHER" id="PTHR11228:SF7">
    <property type="entry name" value="PQQA PEPTIDE CYCLASE"/>
    <property type="match status" value="1"/>
</dbReference>
<protein>
    <recommendedName>
        <fullName evidence="9">Pre-heme d1 synthase</fullName>
    </recommendedName>
</protein>
<dbReference type="InterPro" id="IPR050377">
    <property type="entry name" value="Radical_SAM_PqqE_MftC-like"/>
</dbReference>
<dbReference type="GO" id="GO:0003824">
    <property type="term" value="F:catalytic activity"/>
    <property type="evidence" value="ECO:0007669"/>
    <property type="project" value="InterPro"/>
</dbReference>
<sequence>MINISKLYCGQITPGDWLRYGKKGSGERQGEAVPAKASQRRPIVVWNITRMCNLQCVHCYNDSGPDKDCDELSTGQAKAVIDDLAEFGVPSVLFSGGEPLMRNDLFELIEHTVGRGLRAVISTNGTLISSDVARNIQRLGVSYVGISLDGIGPVNDRFRGVIGAFDRAVKGIRHCMEAGVRVGLRLTLTRRNVQDLEGLFDFFEAEGIERVCFYHLVPSGRGAAMIGDDLSHAECREAIDRILAKARSFKQAGRKTDILTVDNHVDGVYLYRKLLAEGDGRAEEVWKLLTWNGGGLYSSGVGIGCIDYEGRVHPDQFWWRYDLGSVRERPFSEIWMDPDESLLKGLRDRRSYIKGRCRLCKFFDACGGSLRVRADAHFGDPWAPDPACYLSDDEIGLGRAGRQELIDTGEVFKMPS</sequence>
<dbReference type="InterPro" id="IPR007197">
    <property type="entry name" value="rSAM"/>
</dbReference>
<evidence type="ECO:0000256" key="3">
    <source>
        <dbReference type="ARBA" id="ARBA00022691"/>
    </source>
</evidence>
<dbReference type="InterPro" id="IPR058240">
    <property type="entry name" value="rSAM_sf"/>
</dbReference>
<dbReference type="PANTHER" id="PTHR11228">
    <property type="entry name" value="RADICAL SAM DOMAIN PROTEIN"/>
    <property type="match status" value="1"/>
</dbReference>
<dbReference type="SFLD" id="SFLDS00029">
    <property type="entry name" value="Radical_SAM"/>
    <property type="match status" value="1"/>
</dbReference>
<comment type="similarity">
    <text evidence="7">Belongs to the radical SAM superfamily.</text>
</comment>